<dbReference type="InterPro" id="IPR040349">
    <property type="entry name" value="Csm1/Pcs1"/>
</dbReference>
<gene>
    <name evidence="4" type="ORF">GcM3_060005</name>
</gene>
<accession>A0A420IWD9</accession>
<feature type="domain" description="Monopolin complex subunit Csm1/Pcs1 C-terminal" evidence="3">
    <location>
        <begin position="351"/>
        <end position="438"/>
    </location>
</feature>
<keyword evidence="5" id="KW-1185">Reference proteome</keyword>
<dbReference type="GO" id="GO:0005730">
    <property type="term" value="C:nucleolus"/>
    <property type="evidence" value="ECO:0007669"/>
    <property type="project" value="TreeGrafter"/>
</dbReference>
<organism evidence="4 5">
    <name type="scientific">Golovinomyces cichoracearum</name>
    <dbReference type="NCBI Taxonomy" id="62708"/>
    <lineage>
        <taxon>Eukaryota</taxon>
        <taxon>Fungi</taxon>
        <taxon>Dikarya</taxon>
        <taxon>Ascomycota</taxon>
        <taxon>Pezizomycotina</taxon>
        <taxon>Leotiomycetes</taxon>
        <taxon>Erysiphales</taxon>
        <taxon>Erysiphaceae</taxon>
        <taxon>Golovinomyces</taxon>
    </lineage>
</organism>
<dbReference type="CDD" id="cd23787">
    <property type="entry name" value="RWD_CSM1"/>
    <property type="match status" value="1"/>
</dbReference>
<dbReference type="Proteomes" id="UP000283383">
    <property type="component" value="Unassembled WGS sequence"/>
</dbReference>
<evidence type="ECO:0000313" key="4">
    <source>
        <dbReference type="EMBL" id="RKF78838.1"/>
    </source>
</evidence>
<evidence type="ECO:0000256" key="1">
    <source>
        <dbReference type="SAM" id="Coils"/>
    </source>
</evidence>
<feature type="compositionally biased region" description="Basic and acidic residues" evidence="2">
    <location>
        <begin position="157"/>
        <end position="173"/>
    </location>
</feature>
<dbReference type="EMBL" id="MCBQ01006088">
    <property type="protein sequence ID" value="RKF78838.1"/>
    <property type="molecule type" value="Genomic_DNA"/>
</dbReference>
<comment type="caution">
    <text evidence="4">The sequence shown here is derived from an EMBL/GenBank/DDBJ whole genome shotgun (WGS) entry which is preliminary data.</text>
</comment>
<dbReference type="Pfam" id="PF12539">
    <property type="entry name" value="Csm1"/>
    <property type="match status" value="1"/>
</dbReference>
<feature type="compositionally biased region" description="Basic and acidic residues" evidence="2">
    <location>
        <begin position="130"/>
        <end position="140"/>
    </location>
</feature>
<dbReference type="FunFam" id="3.90.1150.80:FF:000001">
    <property type="entry name" value="Chromosome segregation protein (Pcs1)"/>
    <property type="match status" value="1"/>
</dbReference>
<protein>
    <submittedName>
        <fullName evidence="4">Putative chromosome segregation protein</fullName>
    </submittedName>
</protein>
<name>A0A420IWD9_9PEZI</name>
<dbReference type="STRING" id="62708.A0A420IWD9"/>
<dbReference type="GO" id="GO:0033551">
    <property type="term" value="C:monopolin complex"/>
    <property type="evidence" value="ECO:0007669"/>
    <property type="project" value="InterPro"/>
</dbReference>
<evidence type="ECO:0000259" key="3">
    <source>
        <dbReference type="Pfam" id="PF12539"/>
    </source>
</evidence>
<dbReference type="PANTHER" id="PTHR28006:SF1">
    <property type="entry name" value="MONOPOLIN COMPLEX SUBUNIT CSM1"/>
    <property type="match status" value="1"/>
</dbReference>
<feature type="compositionally biased region" description="Basic residues" evidence="2">
    <location>
        <begin position="40"/>
        <end position="49"/>
    </location>
</feature>
<dbReference type="AlphaFoldDB" id="A0A420IWD9"/>
<evidence type="ECO:0000313" key="5">
    <source>
        <dbReference type="Proteomes" id="UP000283383"/>
    </source>
</evidence>
<dbReference type="InterPro" id="IPR038608">
    <property type="entry name" value="Csm1/Pcs1_C_sf"/>
</dbReference>
<dbReference type="GO" id="GO:0045144">
    <property type="term" value="P:meiotic sister chromatid segregation"/>
    <property type="evidence" value="ECO:0007669"/>
    <property type="project" value="TreeGrafter"/>
</dbReference>
<sequence>MTPEKKTQRRTRAAESGATEYEVPDRRKNELKTASIRTQKASKSKKKRLVITDEISHQSASGADDLDEFNQSDINQPQINVKILRKSSGRSKAAKELLSINDTNHDKSPKVRRVASRQPQKRKGRSKKASSPDRFQEKVIVETQEPEVNTIEEADEKVERSPKKLRNQEDSQSSHRPNKRRRTSSISDPDSQSDVSLSRKIRNLNQKYESLQLRYNEVIELGVVEAEIKFDKLRKQIEENTSVTNNYLTSLKADLENKTMLAKETKLLKNKLSAANIETGSLQEKVKELEKSLAESQTENKILSTKLAVTRSAAVSVESVNSKVPNSAMKANGGIRMMGTAEAALTAQVAQLKEDLYSDLTGLLMRRVTRGNEKDCFDCIQTGRNGTLHFKLAVGNESSAESYDDIQCSYTPLLDPNRDKMLIELLPDYLVDEITFPRPHSAKFYARVVKALTEKHP</sequence>
<reference evidence="4 5" key="1">
    <citation type="journal article" date="2018" name="BMC Genomics">
        <title>Comparative genome analyses reveal sequence features reflecting distinct modes of host-adaptation between dicot and monocot powdery mildew.</title>
        <authorList>
            <person name="Wu Y."/>
            <person name="Ma X."/>
            <person name="Pan Z."/>
            <person name="Kale S.D."/>
            <person name="Song Y."/>
            <person name="King H."/>
            <person name="Zhang Q."/>
            <person name="Presley C."/>
            <person name="Deng X."/>
            <person name="Wei C.I."/>
            <person name="Xiao S."/>
        </authorList>
    </citation>
    <scope>NUCLEOTIDE SEQUENCE [LARGE SCALE GENOMIC DNA]</scope>
    <source>
        <strain evidence="4">UMSG3</strain>
    </source>
</reference>
<dbReference type="GO" id="GO:0051315">
    <property type="term" value="P:attachment of mitotic spindle microtubules to kinetochore"/>
    <property type="evidence" value="ECO:0007669"/>
    <property type="project" value="TreeGrafter"/>
</dbReference>
<dbReference type="GO" id="GO:0034506">
    <property type="term" value="C:chromosome, centromeric core domain"/>
    <property type="evidence" value="ECO:0007669"/>
    <property type="project" value="TreeGrafter"/>
</dbReference>
<feature type="compositionally biased region" description="Polar residues" evidence="2">
    <location>
        <begin position="184"/>
        <end position="196"/>
    </location>
</feature>
<dbReference type="GO" id="GO:0072686">
    <property type="term" value="C:mitotic spindle"/>
    <property type="evidence" value="ECO:0007669"/>
    <property type="project" value="TreeGrafter"/>
</dbReference>
<feature type="compositionally biased region" description="Basic residues" evidence="2">
    <location>
        <begin position="110"/>
        <end position="128"/>
    </location>
</feature>
<dbReference type="GO" id="GO:1990644">
    <property type="term" value="F:microtubule site clamp"/>
    <property type="evidence" value="ECO:0007669"/>
    <property type="project" value="TreeGrafter"/>
</dbReference>
<dbReference type="InterPro" id="IPR020981">
    <property type="entry name" value="Csm1/Pcs1_C"/>
</dbReference>
<proteinExistence type="predicted"/>
<dbReference type="PANTHER" id="PTHR28006">
    <property type="entry name" value="MONOPOLIN COMPLEX SUBUNIT CSM1"/>
    <property type="match status" value="1"/>
</dbReference>
<feature type="region of interest" description="Disordered" evidence="2">
    <location>
        <begin position="1"/>
        <end position="198"/>
    </location>
</feature>
<feature type="coiled-coil region" evidence="1">
    <location>
        <begin position="272"/>
        <end position="306"/>
    </location>
</feature>
<dbReference type="Gene3D" id="3.90.1150.80">
    <property type="match status" value="1"/>
</dbReference>
<keyword evidence="1" id="KW-0175">Coiled coil</keyword>
<evidence type="ECO:0000256" key="2">
    <source>
        <dbReference type="SAM" id="MobiDB-lite"/>
    </source>
</evidence>